<evidence type="ECO:0000313" key="2">
    <source>
        <dbReference type="EMBL" id="KAF2836350.1"/>
    </source>
</evidence>
<feature type="transmembrane region" description="Helical" evidence="1">
    <location>
        <begin position="70"/>
        <end position="92"/>
    </location>
</feature>
<keyword evidence="1" id="KW-0472">Membrane</keyword>
<comment type="caution">
    <text evidence="2">The sequence shown here is derived from an EMBL/GenBank/DDBJ whole genome shotgun (WGS) entry which is preliminary data.</text>
</comment>
<reference evidence="2" key="1">
    <citation type="journal article" date="2020" name="Stud. Mycol.">
        <title>101 Dothideomycetes genomes: a test case for predicting lifestyles and emergence of pathogens.</title>
        <authorList>
            <person name="Haridas S."/>
            <person name="Albert R."/>
            <person name="Binder M."/>
            <person name="Bloem J."/>
            <person name="Labutti K."/>
            <person name="Salamov A."/>
            <person name="Andreopoulos B."/>
            <person name="Baker S."/>
            <person name="Barry K."/>
            <person name="Bills G."/>
            <person name="Bluhm B."/>
            <person name="Cannon C."/>
            <person name="Castanera R."/>
            <person name="Culley D."/>
            <person name="Daum C."/>
            <person name="Ezra D."/>
            <person name="Gonzalez J."/>
            <person name="Henrissat B."/>
            <person name="Kuo A."/>
            <person name="Liang C."/>
            <person name="Lipzen A."/>
            <person name="Lutzoni F."/>
            <person name="Magnuson J."/>
            <person name="Mondo S."/>
            <person name="Nolan M."/>
            <person name="Ohm R."/>
            <person name="Pangilinan J."/>
            <person name="Park H.-J."/>
            <person name="Ramirez L."/>
            <person name="Alfaro M."/>
            <person name="Sun H."/>
            <person name="Tritt A."/>
            <person name="Yoshinaga Y."/>
            <person name="Zwiers L.-H."/>
            <person name="Turgeon B."/>
            <person name="Goodwin S."/>
            <person name="Spatafora J."/>
            <person name="Crous P."/>
            <person name="Grigoriev I."/>
        </authorList>
    </citation>
    <scope>NUCLEOTIDE SEQUENCE</scope>
    <source>
        <strain evidence="2">CBS 101060</strain>
    </source>
</reference>
<organism evidence="2 3">
    <name type="scientific">Patellaria atrata CBS 101060</name>
    <dbReference type="NCBI Taxonomy" id="1346257"/>
    <lineage>
        <taxon>Eukaryota</taxon>
        <taxon>Fungi</taxon>
        <taxon>Dikarya</taxon>
        <taxon>Ascomycota</taxon>
        <taxon>Pezizomycotina</taxon>
        <taxon>Dothideomycetes</taxon>
        <taxon>Dothideomycetes incertae sedis</taxon>
        <taxon>Patellariales</taxon>
        <taxon>Patellariaceae</taxon>
        <taxon>Patellaria</taxon>
    </lineage>
</organism>
<feature type="transmembrane region" description="Helical" evidence="1">
    <location>
        <begin position="38"/>
        <end position="64"/>
    </location>
</feature>
<keyword evidence="1" id="KW-1133">Transmembrane helix</keyword>
<proteinExistence type="predicted"/>
<dbReference type="AlphaFoldDB" id="A0A9P4S5P1"/>
<keyword evidence="3" id="KW-1185">Reference proteome</keyword>
<gene>
    <name evidence="2" type="ORF">M501DRAFT_269337</name>
</gene>
<name>A0A9P4S5P1_9PEZI</name>
<keyword evidence="1" id="KW-0812">Transmembrane</keyword>
<sequence>MLVFAIDFYRTQSILVYFLNFSRDYYIVFGTRSRSANIIIALILGVFLLLLWYIPLYILLIIHYPLNYCLFVVPFFTIVHITYLIVCPLLGLRS</sequence>
<accession>A0A9P4S5P1</accession>
<dbReference type="EMBL" id="MU006104">
    <property type="protein sequence ID" value="KAF2836350.1"/>
    <property type="molecule type" value="Genomic_DNA"/>
</dbReference>
<dbReference type="Proteomes" id="UP000799429">
    <property type="component" value="Unassembled WGS sequence"/>
</dbReference>
<evidence type="ECO:0000256" key="1">
    <source>
        <dbReference type="SAM" id="Phobius"/>
    </source>
</evidence>
<protein>
    <submittedName>
        <fullName evidence="2">Uncharacterized protein</fullName>
    </submittedName>
</protein>
<evidence type="ECO:0000313" key="3">
    <source>
        <dbReference type="Proteomes" id="UP000799429"/>
    </source>
</evidence>